<dbReference type="GeneID" id="71983783"/>
<sequence>MACTTEDGVADNAGTNDDTSSATEDDWSDADWDEWEREGFYIPPSYRESQNAKKKPAADQADLTAADNVVADEIYGADTPAWEADWCEAREIDKAFEFVEDLMRVQTRNKETAEAQSQEKERLSPAERIFGVYELCENVLGHLPTKDIFRLRGLCTSVKTTIAYSKTLKTKLFLMPDNSEKPV</sequence>
<evidence type="ECO:0000313" key="3">
    <source>
        <dbReference type="Proteomes" id="UP000756132"/>
    </source>
</evidence>
<proteinExistence type="predicted"/>
<dbReference type="AlphaFoldDB" id="A0A9Q8LGG1"/>
<feature type="region of interest" description="Disordered" evidence="1">
    <location>
        <begin position="1"/>
        <end position="62"/>
    </location>
</feature>
<keyword evidence="3" id="KW-1185">Reference proteome</keyword>
<evidence type="ECO:0000313" key="2">
    <source>
        <dbReference type="EMBL" id="UJO16945.1"/>
    </source>
</evidence>
<dbReference type="RefSeq" id="XP_047761311.1">
    <property type="nucleotide sequence ID" value="XM_047903053.1"/>
</dbReference>
<dbReference type="KEGG" id="ffu:CLAFUR5_03905"/>
<dbReference type="EMBL" id="CP090166">
    <property type="protein sequence ID" value="UJO16945.1"/>
    <property type="molecule type" value="Genomic_DNA"/>
</dbReference>
<reference evidence="2" key="1">
    <citation type="submission" date="2021-12" db="EMBL/GenBank/DDBJ databases">
        <authorList>
            <person name="Zaccaron A."/>
            <person name="Stergiopoulos I."/>
        </authorList>
    </citation>
    <scope>NUCLEOTIDE SEQUENCE</scope>
    <source>
        <strain evidence="2">Race5_Kim</strain>
    </source>
</reference>
<name>A0A9Q8LGG1_PASFU</name>
<organism evidence="2 3">
    <name type="scientific">Passalora fulva</name>
    <name type="common">Tomato leaf mold</name>
    <name type="synonym">Cladosporium fulvum</name>
    <dbReference type="NCBI Taxonomy" id="5499"/>
    <lineage>
        <taxon>Eukaryota</taxon>
        <taxon>Fungi</taxon>
        <taxon>Dikarya</taxon>
        <taxon>Ascomycota</taxon>
        <taxon>Pezizomycotina</taxon>
        <taxon>Dothideomycetes</taxon>
        <taxon>Dothideomycetidae</taxon>
        <taxon>Mycosphaerellales</taxon>
        <taxon>Mycosphaerellaceae</taxon>
        <taxon>Fulvia</taxon>
    </lineage>
</organism>
<reference evidence="2" key="2">
    <citation type="journal article" date="2022" name="Microb. Genom.">
        <title>A chromosome-scale genome assembly of the tomato pathogen Cladosporium fulvum reveals a compartmentalized genome architecture and the presence of a dispensable chromosome.</title>
        <authorList>
            <person name="Zaccaron A.Z."/>
            <person name="Chen L.H."/>
            <person name="Samaras A."/>
            <person name="Stergiopoulos I."/>
        </authorList>
    </citation>
    <scope>NUCLEOTIDE SEQUENCE</scope>
    <source>
        <strain evidence="2">Race5_Kim</strain>
    </source>
</reference>
<protein>
    <submittedName>
        <fullName evidence="2">Uncharacterized protein</fullName>
    </submittedName>
</protein>
<dbReference type="Proteomes" id="UP000756132">
    <property type="component" value="Chromosome 4"/>
</dbReference>
<gene>
    <name evidence="2" type="ORF">CLAFUR5_03905</name>
</gene>
<feature type="compositionally biased region" description="Acidic residues" evidence="1">
    <location>
        <begin position="23"/>
        <end position="36"/>
    </location>
</feature>
<evidence type="ECO:0000256" key="1">
    <source>
        <dbReference type="SAM" id="MobiDB-lite"/>
    </source>
</evidence>
<accession>A0A9Q8LGG1</accession>